<feature type="compositionally biased region" description="Basic and acidic residues" evidence="1">
    <location>
        <begin position="57"/>
        <end position="67"/>
    </location>
</feature>
<reference evidence="2 3" key="1">
    <citation type="submission" date="2017-03" db="EMBL/GenBank/DDBJ databases">
        <title>Whole genome sequence of Micromonospora wenchangensis, isolated from mangrove soil.</title>
        <authorList>
            <person name="Yang H."/>
        </authorList>
    </citation>
    <scope>NUCLEOTIDE SEQUENCE [LARGE SCALE GENOMIC DNA]</scope>
    <source>
        <strain evidence="2 3">CCTCC AA 2012002</strain>
    </source>
</reference>
<dbReference type="Proteomes" id="UP000197174">
    <property type="component" value="Unassembled WGS sequence"/>
</dbReference>
<organism evidence="2 3">
    <name type="scientific">Micromonospora wenchangensis</name>
    <dbReference type="NCBI Taxonomy" id="1185415"/>
    <lineage>
        <taxon>Bacteria</taxon>
        <taxon>Bacillati</taxon>
        <taxon>Actinomycetota</taxon>
        <taxon>Actinomycetes</taxon>
        <taxon>Micromonosporales</taxon>
        <taxon>Micromonosporaceae</taxon>
        <taxon>Micromonospora</taxon>
    </lineage>
</organism>
<dbReference type="RefSeq" id="WP_088645518.1">
    <property type="nucleotide sequence ID" value="NZ_MZMV01000036.1"/>
</dbReference>
<accession>A0A246RIE7</accession>
<dbReference type="AlphaFoldDB" id="A0A246RIE7"/>
<name>A0A246RIE7_9ACTN</name>
<comment type="caution">
    <text evidence="2">The sequence shown here is derived from an EMBL/GenBank/DDBJ whole genome shotgun (WGS) entry which is preliminary data.</text>
</comment>
<dbReference type="EMBL" id="MZMV01000036">
    <property type="protein sequence ID" value="OWV04285.1"/>
    <property type="molecule type" value="Genomic_DNA"/>
</dbReference>
<evidence type="ECO:0000313" key="3">
    <source>
        <dbReference type="Proteomes" id="UP000197174"/>
    </source>
</evidence>
<proteinExistence type="predicted"/>
<protein>
    <submittedName>
        <fullName evidence="2">Uncharacterized protein</fullName>
    </submittedName>
</protein>
<keyword evidence="3" id="KW-1185">Reference proteome</keyword>
<evidence type="ECO:0000256" key="1">
    <source>
        <dbReference type="SAM" id="MobiDB-lite"/>
    </source>
</evidence>
<sequence>MTGSDHAGEMAVPQVATPQTNVPWARTTPPAWLTRTERRRQIVEELPDWDPLPPGESKVRRPARDDV</sequence>
<gene>
    <name evidence="2" type="ORF">B5D80_20460</name>
</gene>
<dbReference type="OrthoDB" id="4775621at2"/>
<evidence type="ECO:0000313" key="2">
    <source>
        <dbReference type="EMBL" id="OWV04285.1"/>
    </source>
</evidence>
<feature type="region of interest" description="Disordered" evidence="1">
    <location>
        <begin position="1"/>
        <end position="67"/>
    </location>
</feature>